<dbReference type="Proteomes" id="UP000772434">
    <property type="component" value="Unassembled WGS sequence"/>
</dbReference>
<organism evidence="2 3">
    <name type="scientific">Rhodocollybia butyracea</name>
    <dbReference type="NCBI Taxonomy" id="206335"/>
    <lineage>
        <taxon>Eukaryota</taxon>
        <taxon>Fungi</taxon>
        <taxon>Dikarya</taxon>
        <taxon>Basidiomycota</taxon>
        <taxon>Agaricomycotina</taxon>
        <taxon>Agaricomycetes</taxon>
        <taxon>Agaricomycetidae</taxon>
        <taxon>Agaricales</taxon>
        <taxon>Marasmiineae</taxon>
        <taxon>Omphalotaceae</taxon>
        <taxon>Rhodocollybia</taxon>
    </lineage>
</organism>
<dbReference type="EMBL" id="JADNRY010000159">
    <property type="protein sequence ID" value="KAF9062920.1"/>
    <property type="molecule type" value="Genomic_DNA"/>
</dbReference>
<keyword evidence="3" id="KW-1185">Reference proteome</keyword>
<feature type="region of interest" description="Disordered" evidence="1">
    <location>
        <begin position="234"/>
        <end position="306"/>
    </location>
</feature>
<feature type="compositionally biased region" description="Polar residues" evidence="1">
    <location>
        <begin position="286"/>
        <end position="299"/>
    </location>
</feature>
<evidence type="ECO:0000313" key="3">
    <source>
        <dbReference type="Proteomes" id="UP000772434"/>
    </source>
</evidence>
<dbReference type="AlphaFoldDB" id="A0A9P5PIY2"/>
<evidence type="ECO:0000256" key="1">
    <source>
        <dbReference type="SAM" id="MobiDB-lite"/>
    </source>
</evidence>
<feature type="compositionally biased region" description="Basic residues" evidence="1">
    <location>
        <begin position="246"/>
        <end position="256"/>
    </location>
</feature>
<comment type="caution">
    <text evidence="2">The sequence shown here is derived from an EMBL/GenBank/DDBJ whole genome shotgun (WGS) entry which is preliminary data.</text>
</comment>
<name>A0A9P5PIY2_9AGAR</name>
<evidence type="ECO:0000313" key="2">
    <source>
        <dbReference type="EMBL" id="KAF9062920.1"/>
    </source>
</evidence>
<proteinExistence type="predicted"/>
<gene>
    <name evidence="2" type="ORF">BDP27DRAFT_1368474</name>
</gene>
<accession>A0A9P5PIY2</accession>
<protein>
    <submittedName>
        <fullName evidence="2">Uncharacterized protein</fullName>
    </submittedName>
</protein>
<reference evidence="2" key="1">
    <citation type="submission" date="2020-11" db="EMBL/GenBank/DDBJ databases">
        <authorList>
            <consortium name="DOE Joint Genome Institute"/>
            <person name="Ahrendt S."/>
            <person name="Riley R."/>
            <person name="Andreopoulos W."/>
            <person name="Labutti K."/>
            <person name="Pangilinan J."/>
            <person name="Ruiz-Duenas F.J."/>
            <person name="Barrasa J.M."/>
            <person name="Sanchez-Garcia M."/>
            <person name="Camarero S."/>
            <person name="Miyauchi S."/>
            <person name="Serrano A."/>
            <person name="Linde D."/>
            <person name="Babiker R."/>
            <person name="Drula E."/>
            <person name="Ayuso-Fernandez I."/>
            <person name="Pacheco R."/>
            <person name="Padilla G."/>
            <person name="Ferreira P."/>
            <person name="Barriuso J."/>
            <person name="Kellner H."/>
            <person name="Castanera R."/>
            <person name="Alfaro M."/>
            <person name="Ramirez L."/>
            <person name="Pisabarro A.G."/>
            <person name="Kuo A."/>
            <person name="Tritt A."/>
            <person name="Lipzen A."/>
            <person name="He G."/>
            <person name="Yan M."/>
            <person name="Ng V."/>
            <person name="Cullen D."/>
            <person name="Martin F."/>
            <person name="Rosso M.-N."/>
            <person name="Henrissat B."/>
            <person name="Hibbett D."/>
            <person name="Martinez A.T."/>
            <person name="Grigoriev I.V."/>
        </authorList>
    </citation>
    <scope>NUCLEOTIDE SEQUENCE</scope>
    <source>
        <strain evidence="2">AH 40177</strain>
    </source>
</reference>
<sequence length="413" mass="44961">MGASSAIASGDTTALSCIAYPCTSTAFLLLSSKILLALLKHCLLPVSCPLHHPSWLLQVEDHKEQFREAFNNETEHSQPDYKERMNLMCTVTKKLFDAKDDKVKAASSNQNSEDFSICGENLVMFLQPMLDAICAHTGPSVALLAGGPGDAGDFDLMIVSSGTVEGKKFENWNEQSFVKDVVNNFLLFVDAGRGQLGSNFINLGLVKFVRLSQVGSKSTQVSSIYMPFPDAEMIQLPHDQPLPPPKKPKKTQKPRPTKGSVPTKSTALDATATPDRPKPKPKPKTCNIQDQSGTDNTDWVNPEGNNKGEFASVSGLYQLCNKLRNQKAMEMIDKSLGPITIASWWVINPPLESESDSNDPVQPSVPHYLTQIHISEMGPEIEPPNLSIPTALTAELSLSASPDAESQINTDSL</sequence>